<reference evidence="1 2" key="1">
    <citation type="submission" date="2020-04" db="EMBL/GenBank/DDBJ databases">
        <authorList>
            <person name="Yin C."/>
        </authorList>
    </citation>
    <scope>NUCLEOTIDE SEQUENCE [LARGE SCALE GENOMIC DNA]</scope>
    <source>
        <strain evidence="1 2">Ae27</strain>
    </source>
</reference>
<sequence length="159" mass="17759">MSMISGAAKAVLQKAGWYEGRTVSIQKSIHLLENAGYLIFDKVEAFLTEFEGLDLNYTNSLGADMFVSFDIAWSLSKARLYEKDLIVEDYPRAIGCKMLTLIGRENTATCLAINEEGTIYTLNDGYILEAGKGAEALNNLITKSYKELKQVPMPDWWGE</sequence>
<dbReference type="InterPro" id="IPR025850">
    <property type="entry name" value="SUKH-3"/>
</dbReference>
<evidence type="ECO:0000313" key="2">
    <source>
        <dbReference type="Proteomes" id="UP000570474"/>
    </source>
</evidence>
<gene>
    <name evidence="1" type="ORF">HGH92_24820</name>
</gene>
<accession>A0A847S7B7</accession>
<evidence type="ECO:0008006" key="3">
    <source>
        <dbReference type="Google" id="ProtNLM"/>
    </source>
</evidence>
<name>A0A847S7B7_9BACT</name>
<organism evidence="1 2">
    <name type="scientific">Chitinophaga varians</name>
    <dbReference type="NCBI Taxonomy" id="2202339"/>
    <lineage>
        <taxon>Bacteria</taxon>
        <taxon>Pseudomonadati</taxon>
        <taxon>Bacteroidota</taxon>
        <taxon>Chitinophagia</taxon>
        <taxon>Chitinophagales</taxon>
        <taxon>Chitinophagaceae</taxon>
        <taxon>Chitinophaga</taxon>
    </lineage>
</organism>
<dbReference type="EMBL" id="JABAIA010000003">
    <property type="protein sequence ID" value="NLR67551.1"/>
    <property type="molecule type" value="Genomic_DNA"/>
</dbReference>
<dbReference type="AlphaFoldDB" id="A0A847S7B7"/>
<keyword evidence="2" id="KW-1185">Reference proteome</keyword>
<dbReference type="RefSeq" id="WP_168873506.1">
    <property type="nucleotide sequence ID" value="NZ_JABAIA010000003.1"/>
</dbReference>
<dbReference type="Proteomes" id="UP000570474">
    <property type="component" value="Unassembled WGS sequence"/>
</dbReference>
<dbReference type="Pfam" id="PF14433">
    <property type="entry name" value="SUKH-3"/>
    <property type="match status" value="1"/>
</dbReference>
<comment type="caution">
    <text evidence="1">The sequence shown here is derived from an EMBL/GenBank/DDBJ whole genome shotgun (WGS) entry which is preliminary data.</text>
</comment>
<evidence type="ECO:0000313" key="1">
    <source>
        <dbReference type="EMBL" id="NLR67551.1"/>
    </source>
</evidence>
<protein>
    <recommendedName>
        <fullName evidence="3">SUKH-3 immunity protein</fullName>
    </recommendedName>
</protein>
<proteinExistence type="predicted"/>